<dbReference type="AlphaFoldDB" id="A0A0G0W3Q0"/>
<dbReference type="InterPro" id="IPR025247">
    <property type="entry name" value="EcoRI-like_methylase"/>
</dbReference>
<evidence type="ECO:0000313" key="2">
    <source>
        <dbReference type="Proteomes" id="UP000034749"/>
    </source>
</evidence>
<sequence length="381" mass="44266">MNKEKGHSNSNLHKASKGKNDEFYTELVDIEKELKNYKDQFKGKIVYCNCDDPFESNFFKYFASNFKALKLKRLIATSYKPSPIANTQLGLFGDDKTLEPSKGRPKNNANKFIINDVSDIDGDGAFDLRDISEQLKANKNNEWSPMEGEGDFRSLESIELLKQADIVITNPPFSLFREYIAQLVEYNKKFLILGNMNAITYKEVFKFIKENKLWSGYGFNMSMVYKTPYSNNLEANQKFVIGKGYNPNDGYVKVPAVNWYTNLDTDKRHEELILYKKYSLKEYPKYDNYDAIEVSKVSDIPMDYEGAMGVPITFLNKYNPEQFEIIWIADRQNSQGLRTKTYTANDTPNYNDLNRGPVIKMEEKLQVVYMRILIRNKKPQK</sequence>
<name>A0A0G0W3Q0_9BACT</name>
<evidence type="ECO:0000313" key="1">
    <source>
        <dbReference type="EMBL" id="KKR78855.1"/>
    </source>
</evidence>
<dbReference type="EMBL" id="LBZW01000023">
    <property type="protein sequence ID" value="KKR78855.1"/>
    <property type="molecule type" value="Genomic_DNA"/>
</dbReference>
<proteinExistence type="predicted"/>
<dbReference type="InterPro" id="IPR002052">
    <property type="entry name" value="DNA_methylase_N6_adenine_CS"/>
</dbReference>
<reference evidence="1 2" key="1">
    <citation type="journal article" date="2015" name="Nature">
        <title>rRNA introns, odd ribosomes, and small enigmatic genomes across a large radiation of phyla.</title>
        <authorList>
            <person name="Brown C.T."/>
            <person name="Hug L.A."/>
            <person name="Thomas B.C."/>
            <person name="Sharon I."/>
            <person name="Castelle C.J."/>
            <person name="Singh A."/>
            <person name="Wilkins M.J."/>
            <person name="Williams K.H."/>
            <person name="Banfield J.F."/>
        </authorList>
    </citation>
    <scope>NUCLEOTIDE SEQUENCE [LARGE SCALE GENOMIC DNA]</scope>
</reference>
<gene>
    <name evidence="1" type="ORF">UU24_C0023G0002</name>
</gene>
<dbReference type="Pfam" id="PF13651">
    <property type="entry name" value="EcoRI_methylase"/>
    <property type="match status" value="1"/>
</dbReference>
<keyword evidence="1" id="KW-0489">Methyltransferase</keyword>
<organism evidence="1 2">
    <name type="scientific">Candidatus Nomurabacteria bacterium GW2011_GWA2_40_9</name>
    <dbReference type="NCBI Taxonomy" id="1618734"/>
    <lineage>
        <taxon>Bacteria</taxon>
        <taxon>Candidatus Nomuraibacteriota</taxon>
    </lineage>
</organism>
<accession>A0A0G0W3Q0</accession>
<comment type="caution">
    <text evidence="1">The sequence shown here is derived from an EMBL/GenBank/DDBJ whole genome shotgun (WGS) entry which is preliminary data.</text>
</comment>
<dbReference type="PROSITE" id="PS00092">
    <property type="entry name" value="N6_MTASE"/>
    <property type="match status" value="1"/>
</dbReference>
<keyword evidence="1" id="KW-0808">Transferase</keyword>
<dbReference type="GO" id="GO:0008168">
    <property type="term" value="F:methyltransferase activity"/>
    <property type="evidence" value="ECO:0007669"/>
    <property type="project" value="UniProtKB-KW"/>
</dbReference>
<dbReference type="PATRIC" id="fig|1618734.3.peg.502"/>
<dbReference type="Proteomes" id="UP000034749">
    <property type="component" value="Unassembled WGS sequence"/>
</dbReference>
<dbReference type="GO" id="GO:0032259">
    <property type="term" value="P:methylation"/>
    <property type="evidence" value="ECO:0007669"/>
    <property type="project" value="UniProtKB-KW"/>
</dbReference>
<dbReference type="GO" id="GO:0003676">
    <property type="term" value="F:nucleic acid binding"/>
    <property type="evidence" value="ECO:0007669"/>
    <property type="project" value="InterPro"/>
</dbReference>
<protein>
    <submittedName>
        <fullName evidence="1">Modification methylase EcoRI</fullName>
    </submittedName>
</protein>